<dbReference type="PANTHER" id="PTHR43917:SF8">
    <property type="entry name" value="GH16740P-RELATED"/>
    <property type="match status" value="1"/>
</dbReference>
<dbReference type="FunFam" id="3.40.30.10:FF:000176">
    <property type="entry name" value="Glutathione S-transferase theta-1"/>
    <property type="match status" value="2"/>
</dbReference>
<dbReference type="SUPFAM" id="SSF47616">
    <property type="entry name" value="GST C-terminal domain-like"/>
    <property type="match status" value="2"/>
</dbReference>
<organism evidence="10 11">
    <name type="scientific">Trichomalopsis sarcophagae</name>
    <dbReference type="NCBI Taxonomy" id="543379"/>
    <lineage>
        <taxon>Eukaryota</taxon>
        <taxon>Metazoa</taxon>
        <taxon>Ecdysozoa</taxon>
        <taxon>Arthropoda</taxon>
        <taxon>Hexapoda</taxon>
        <taxon>Insecta</taxon>
        <taxon>Pterygota</taxon>
        <taxon>Neoptera</taxon>
        <taxon>Endopterygota</taxon>
        <taxon>Hymenoptera</taxon>
        <taxon>Apocrita</taxon>
        <taxon>Proctotrupomorpha</taxon>
        <taxon>Chalcidoidea</taxon>
        <taxon>Pteromalidae</taxon>
        <taxon>Pteromalinae</taxon>
        <taxon>Trichomalopsis</taxon>
    </lineage>
</organism>
<dbReference type="PROSITE" id="PS50405">
    <property type="entry name" value="GST_CTER"/>
    <property type="match status" value="2"/>
</dbReference>
<comment type="catalytic activity">
    <reaction evidence="7">
        <text>RX + glutathione = an S-substituted glutathione + a halide anion + H(+)</text>
        <dbReference type="Rhea" id="RHEA:16437"/>
        <dbReference type="ChEBI" id="CHEBI:15378"/>
        <dbReference type="ChEBI" id="CHEBI:16042"/>
        <dbReference type="ChEBI" id="CHEBI:17792"/>
        <dbReference type="ChEBI" id="CHEBI:57925"/>
        <dbReference type="ChEBI" id="CHEBI:90779"/>
        <dbReference type="EC" id="2.5.1.18"/>
    </reaction>
</comment>
<dbReference type="GO" id="GO:0004364">
    <property type="term" value="F:glutathione transferase activity"/>
    <property type="evidence" value="ECO:0007669"/>
    <property type="project" value="UniProtKB-EC"/>
</dbReference>
<feature type="domain" description="GST C-terminal" evidence="9">
    <location>
        <begin position="239"/>
        <end position="370"/>
    </location>
</feature>
<evidence type="ECO:0000256" key="4">
    <source>
        <dbReference type="ARBA" id="ARBA00012452"/>
    </source>
</evidence>
<dbReference type="InterPro" id="IPR036282">
    <property type="entry name" value="Glutathione-S-Trfase_C_sf"/>
</dbReference>
<sequence>MSLKLHYDLLSQPARALYIFLKSCDIPFESNVINLAKREHLQPGYEKINPLRKIPALEHNGFKLTESVAILRYLCREFKVDDHWYPKDSRAQARVDEYLAWQHLNARRYAGYDPRDDRPKLTAWLDRVSRETSPFYQEAHANLNEKTQRLKMSVKFYMDLMSQPSRALYIFMKKTNIPFEKKVTSLKNGENYKEGFEKISPFNKLPVIEHNGFNLTESVAIVRYLAREFNVEEHWYPKDSKAQAKVDEYLEWQHLNTRLHCASYFAVKFLWPIIKGQHIEPKTVAEHEARMIECLDQIENIWLKDNKQFLVGDTITVADLFGACEIEQPRIGGFNPREGRPVLTAWLDRVAKETAPYYEEAHSPMNKLYFDFLSQPSRALYILLKTCDIPFEPHILKIALGEHQTEEYEKINPFARLPAIEHDGFKLIESIGIARYLCREFKVPDHWYSASSIQQAKIDEYLEWQHLNTRLYCSRYFTSIRLLTLFCQVVYALIRQRAPPPEKEKHLRKDVINCLDTIENVWLKDNQAFIVGDKVSIADIFAACEIEQLRMTEIDPRLGRPKMTAWLDRVATETAPHYALAHRGIDDVATKLKGRQPHTCNFGDIFS</sequence>
<feature type="domain" description="GST N-terminal" evidence="8">
    <location>
        <begin position="1"/>
        <end position="82"/>
    </location>
</feature>
<keyword evidence="5" id="KW-0963">Cytoplasm</keyword>
<dbReference type="InterPro" id="IPR051369">
    <property type="entry name" value="GST_Theta"/>
</dbReference>
<dbReference type="SFLD" id="SFLDG00358">
    <property type="entry name" value="Main_(cytGST)"/>
    <property type="match status" value="3"/>
</dbReference>
<feature type="domain" description="GST C-terminal" evidence="9">
    <location>
        <begin position="451"/>
        <end position="592"/>
    </location>
</feature>
<keyword evidence="11" id="KW-1185">Reference proteome</keyword>
<dbReference type="InterPro" id="IPR004045">
    <property type="entry name" value="Glutathione_S-Trfase_N"/>
</dbReference>
<comment type="subcellular location">
    <subcellularLocation>
        <location evidence="1">Cytoplasm</location>
    </subcellularLocation>
</comment>
<evidence type="ECO:0000256" key="3">
    <source>
        <dbReference type="ARBA" id="ARBA00011738"/>
    </source>
</evidence>
<evidence type="ECO:0000313" key="10">
    <source>
        <dbReference type="EMBL" id="OXU23773.1"/>
    </source>
</evidence>
<dbReference type="EMBL" id="NNAY01001503">
    <property type="protein sequence ID" value="OXU23773.1"/>
    <property type="molecule type" value="Genomic_DNA"/>
</dbReference>
<dbReference type="InterPro" id="IPR004046">
    <property type="entry name" value="GST_C"/>
</dbReference>
<dbReference type="OrthoDB" id="422574at2759"/>
<dbReference type="SFLD" id="SFLDG01153">
    <property type="entry name" value="Main.4:_Theta-like"/>
    <property type="match status" value="1"/>
</dbReference>
<dbReference type="Pfam" id="PF02798">
    <property type="entry name" value="GST_N"/>
    <property type="match status" value="3"/>
</dbReference>
<evidence type="ECO:0000256" key="2">
    <source>
        <dbReference type="ARBA" id="ARBA00009899"/>
    </source>
</evidence>
<gene>
    <name evidence="10" type="ORF">TSAR_003017</name>
</gene>
<dbReference type="AlphaFoldDB" id="A0A232EZP5"/>
<dbReference type="CDD" id="cd03183">
    <property type="entry name" value="GST_C_Theta"/>
    <property type="match status" value="2"/>
</dbReference>
<evidence type="ECO:0000256" key="5">
    <source>
        <dbReference type="ARBA" id="ARBA00022490"/>
    </source>
</evidence>
<dbReference type="Proteomes" id="UP000215335">
    <property type="component" value="Unassembled WGS sequence"/>
</dbReference>
<comment type="subunit">
    <text evidence="3">Homodimer.</text>
</comment>
<dbReference type="GO" id="GO:0006749">
    <property type="term" value="P:glutathione metabolic process"/>
    <property type="evidence" value="ECO:0007669"/>
    <property type="project" value="TreeGrafter"/>
</dbReference>
<proteinExistence type="inferred from homology"/>
<dbReference type="InterPro" id="IPR010987">
    <property type="entry name" value="Glutathione-S-Trfase_C-like"/>
</dbReference>
<feature type="domain" description="GST N-terminal" evidence="8">
    <location>
        <begin position="364"/>
        <end position="445"/>
    </location>
</feature>
<dbReference type="SUPFAM" id="SSF52833">
    <property type="entry name" value="Thioredoxin-like"/>
    <property type="match status" value="3"/>
</dbReference>
<dbReference type="SFLD" id="SFLDS00019">
    <property type="entry name" value="Glutathione_Transferase_(cytos"/>
    <property type="match status" value="3"/>
</dbReference>
<dbReference type="EC" id="2.5.1.18" evidence="4"/>
<dbReference type="CDD" id="cd03050">
    <property type="entry name" value="GST_N_Theta"/>
    <property type="match status" value="3"/>
</dbReference>
<name>A0A232EZP5_9HYME</name>
<dbReference type="InterPro" id="IPR040075">
    <property type="entry name" value="GST_N_Theta"/>
</dbReference>
<comment type="similarity">
    <text evidence="2">Belongs to the GST superfamily. Theta family.</text>
</comment>
<dbReference type="Pfam" id="PF00043">
    <property type="entry name" value="GST_C"/>
    <property type="match status" value="2"/>
</dbReference>
<evidence type="ECO:0000256" key="7">
    <source>
        <dbReference type="ARBA" id="ARBA00047960"/>
    </source>
</evidence>
<accession>A0A232EZP5</accession>
<dbReference type="InterPro" id="IPR036249">
    <property type="entry name" value="Thioredoxin-like_sf"/>
</dbReference>
<dbReference type="Gene3D" id="1.20.1050.10">
    <property type="match status" value="4"/>
</dbReference>
<evidence type="ECO:0000256" key="6">
    <source>
        <dbReference type="ARBA" id="ARBA00022679"/>
    </source>
</evidence>
<feature type="domain" description="GST N-terminal" evidence="8">
    <location>
        <begin position="152"/>
        <end position="233"/>
    </location>
</feature>
<dbReference type="PANTHER" id="PTHR43917">
    <property type="match status" value="1"/>
</dbReference>
<comment type="caution">
    <text evidence="10">The sequence shown here is derived from an EMBL/GenBank/DDBJ whole genome shotgun (WGS) entry which is preliminary data.</text>
</comment>
<evidence type="ECO:0000256" key="1">
    <source>
        <dbReference type="ARBA" id="ARBA00004496"/>
    </source>
</evidence>
<evidence type="ECO:0000259" key="9">
    <source>
        <dbReference type="PROSITE" id="PS50405"/>
    </source>
</evidence>
<dbReference type="FunFam" id="1.20.1050.10:FF:000008">
    <property type="entry name" value="Glutathione S-transferase theta-1"/>
    <property type="match status" value="1"/>
</dbReference>
<dbReference type="STRING" id="543379.A0A232EZP5"/>
<dbReference type="InterPro" id="IPR040077">
    <property type="entry name" value="GST_C_Theta"/>
</dbReference>
<evidence type="ECO:0000259" key="8">
    <source>
        <dbReference type="PROSITE" id="PS50404"/>
    </source>
</evidence>
<dbReference type="PROSITE" id="PS50404">
    <property type="entry name" value="GST_NTER"/>
    <property type="match status" value="3"/>
</dbReference>
<reference evidence="10 11" key="1">
    <citation type="journal article" date="2017" name="Curr. Biol.">
        <title>The Evolution of Venom by Co-option of Single-Copy Genes.</title>
        <authorList>
            <person name="Martinson E.O."/>
            <person name="Mrinalini"/>
            <person name="Kelkar Y.D."/>
            <person name="Chang C.H."/>
            <person name="Werren J.H."/>
        </authorList>
    </citation>
    <scope>NUCLEOTIDE SEQUENCE [LARGE SCALE GENOMIC DNA]</scope>
    <source>
        <strain evidence="10 11">Alberta</strain>
        <tissue evidence="10">Whole body</tissue>
    </source>
</reference>
<dbReference type="InterPro" id="IPR040079">
    <property type="entry name" value="Glutathione_S-Trfase"/>
</dbReference>
<dbReference type="Gene3D" id="3.40.30.10">
    <property type="entry name" value="Glutaredoxin"/>
    <property type="match status" value="3"/>
</dbReference>
<evidence type="ECO:0000313" key="11">
    <source>
        <dbReference type="Proteomes" id="UP000215335"/>
    </source>
</evidence>
<protein>
    <recommendedName>
        <fullName evidence="4">glutathione transferase</fullName>
        <ecNumber evidence="4">2.5.1.18</ecNumber>
    </recommendedName>
</protein>
<keyword evidence="6" id="KW-0808">Transferase</keyword>
<dbReference type="GO" id="GO:0005737">
    <property type="term" value="C:cytoplasm"/>
    <property type="evidence" value="ECO:0007669"/>
    <property type="project" value="UniProtKB-SubCell"/>
</dbReference>